<dbReference type="SUPFAM" id="SSF47413">
    <property type="entry name" value="lambda repressor-like DNA-binding domains"/>
    <property type="match status" value="1"/>
</dbReference>
<gene>
    <name evidence="3" type="ORF">MUO14_11865</name>
</gene>
<dbReference type="InterPro" id="IPR010982">
    <property type="entry name" value="Lambda_DNA-bd_dom_sf"/>
</dbReference>
<dbReference type="SMART" id="SM00530">
    <property type="entry name" value="HTH_XRE"/>
    <property type="match status" value="1"/>
</dbReference>
<proteinExistence type="predicted"/>
<evidence type="ECO:0000313" key="4">
    <source>
        <dbReference type="Proteomes" id="UP000831880"/>
    </source>
</evidence>
<reference evidence="3 4" key="1">
    <citation type="submission" date="2022-04" db="EMBL/GenBank/DDBJ databases">
        <title>Halobacillus sp. isolated from saltern.</title>
        <authorList>
            <person name="Won M."/>
            <person name="Lee C.-M."/>
            <person name="Woen H.-Y."/>
            <person name="Kwon S.-W."/>
        </authorList>
    </citation>
    <scope>NUCLEOTIDE SEQUENCE [LARGE SCALE GENOMIC DNA]</scope>
    <source>
        <strain evidence="3 4">SSTM10-2</strain>
    </source>
</reference>
<dbReference type="PANTHER" id="PTHR46558">
    <property type="entry name" value="TRACRIPTIONAL REGULATORY PROTEIN-RELATED-RELATED"/>
    <property type="match status" value="1"/>
</dbReference>
<keyword evidence="1" id="KW-0238">DNA-binding</keyword>
<dbReference type="Gene3D" id="1.10.260.40">
    <property type="entry name" value="lambda repressor-like DNA-binding domains"/>
    <property type="match status" value="1"/>
</dbReference>
<evidence type="ECO:0000256" key="1">
    <source>
        <dbReference type="ARBA" id="ARBA00023125"/>
    </source>
</evidence>
<accession>A0ABY4H5Z5</accession>
<dbReference type="InterPro" id="IPR001387">
    <property type="entry name" value="Cro/C1-type_HTH"/>
</dbReference>
<feature type="domain" description="HTH cro/C1-type" evidence="2">
    <location>
        <begin position="8"/>
        <end position="62"/>
    </location>
</feature>
<keyword evidence="4" id="KW-1185">Reference proteome</keyword>
<name>A0ABY4H5Z5_9BACI</name>
<dbReference type="EMBL" id="CP095074">
    <property type="protein sequence ID" value="UOQ95549.1"/>
    <property type="molecule type" value="Genomic_DNA"/>
</dbReference>
<dbReference type="Pfam" id="PF01381">
    <property type="entry name" value="HTH_3"/>
    <property type="match status" value="1"/>
</dbReference>
<dbReference type="PROSITE" id="PS50943">
    <property type="entry name" value="HTH_CROC1"/>
    <property type="match status" value="1"/>
</dbReference>
<dbReference type="RefSeq" id="WP_244755402.1">
    <property type="nucleotide sequence ID" value="NZ_CP095074.1"/>
</dbReference>
<dbReference type="Proteomes" id="UP000831880">
    <property type="component" value="Chromosome"/>
</dbReference>
<sequence length="115" mass="13426">MGSLGGRLRQARENKGWSQTLVCEKLGISNSRLSGYERNYREPDKKMLSTLAKLYGVSIDWLMGMTEESERGESEREFEAFISDPDLQRWYADLPKSSEEDLKKLRKMWEIIKSE</sequence>
<dbReference type="PANTHER" id="PTHR46558:SF11">
    <property type="entry name" value="HTH-TYPE TRANSCRIPTIONAL REGULATOR XRE"/>
    <property type="match status" value="1"/>
</dbReference>
<evidence type="ECO:0000313" key="3">
    <source>
        <dbReference type="EMBL" id="UOQ95549.1"/>
    </source>
</evidence>
<protein>
    <submittedName>
        <fullName evidence="3">Helix-turn-helix domain-containing protein</fullName>
    </submittedName>
</protein>
<evidence type="ECO:0000259" key="2">
    <source>
        <dbReference type="PROSITE" id="PS50943"/>
    </source>
</evidence>
<dbReference type="CDD" id="cd00093">
    <property type="entry name" value="HTH_XRE"/>
    <property type="match status" value="1"/>
</dbReference>
<organism evidence="3 4">
    <name type="scientific">Halobacillus shinanisalinarum</name>
    <dbReference type="NCBI Taxonomy" id="2932258"/>
    <lineage>
        <taxon>Bacteria</taxon>
        <taxon>Bacillati</taxon>
        <taxon>Bacillota</taxon>
        <taxon>Bacilli</taxon>
        <taxon>Bacillales</taxon>
        <taxon>Bacillaceae</taxon>
        <taxon>Halobacillus</taxon>
    </lineage>
</organism>